<dbReference type="Gene3D" id="3.40.1660.10">
    <property type="entry name" value="EreA-like (biosynthetic domain)"/>
    <property type="match status" value="1"/>
</dbReference>
<gene>
    <name evidence="1" type="ORF">pCf587_0209</name>
</gene>
<dbReference type="EMBL" id="MG053108">
    <property type="protein sequence ID" value="AUR79988.1"/>
    <property type="molecule type" value="Genomic_DNA"/>
</dbReference>
<organism evidence="1">
    <name type="scientific">Citrobacter freundii</name>
    <dbReference type="NCBI Taxonomy" id="546"/>
    <lineage>
        <taxon>Bacteria</taxon>
        <taxon>Pseudomonadati</taxon>
        <taxon>Pseudomonadota</taxon>
        <taxon>Gammaproteobacteria</taxon>
        <taxon>Enterobacterales</taxon>
        <taxon>Enterobacteriaceae</taxon>
        <taxon>Citrobacter</taxon>
        <taxon>Citrobacter freundii complex</taxon>
    </lineage>
</organism>
<reference evidence="1" key="1">
    <citation type="submission" date="2017-10" db="EMBL/GenBank/DDBJ databases">
        <title>First characterization of an IncA/C plasmid carrying blaPER-2 from Citrobacter freundii.</title>
        <authorList>
            <person name="Ruggiero M."/>
            <person name="Girlich D."/>
            <person name="Naas T."/>
            <person name="Power P."/>
            <person name="Gutkind G.G."/>
        </authorList>
    </citation>
    <scope>NUCLEOTIDE SEQUENCE</scope>
    <source>
        <strain evidence="1">33587</strain>
        <plasmid evidence="1">pCf587</plasmid>
    </source>
</reference>
<accession>A0A2I7QF93</accession>
<proteinExistence type="predicted"/>
<keyword evidence="1" id="KW-0614">Plasmid</keyword>
<name>A0A2I7QF93_CITFR</name>
<sequence>MTWRTTRTLLQPQKLEFNEFEILNPVVEGARIVGIGEGAHFVAEFSLARASLIRYFVERHDFNAIGLECGAIQASRLSEWLNSTAGAHELERFSDTLTFSLYGSVLIWVKSYLRESGRKLQLVGIDLPNTLNPRDDLAQLAEIIQVIDHLMKPHVDALTQLLTSIDGHRRLFHRQNGGSWKRLSRRKLSQG</sequence>
<geneLocation type="plasmid" evidence="1">
    <name>pCf587</name>
</geneLocation>
<evidence type="ECO:0000313" key="1">
    <source>
        <dbReference type="EMBL" id="AUR79988.1"/>
    </source>
</evidence>
<dbReference type="AlphaFoldDB" id="A0A2I7QF93"/>
<protein>
    <submittedName>
        <fullName evidence="1">Putative erythromycin esterase</fullName>
    </submittedName>
</protein>
<dbReference type="SUPFAM" id="SSF159501">
    <property type="entry name" value="EreA/ChaN-like"/>
    <property type="match status" value="1"/>
</dbReference>